<dbReference type="SUPFAM" id="SSF52768">
    <property type="entry name" value="Arginase/deacetylase"/>
    <property type="match status" value="1"/>
</dbReference>
<dbReference type="OrthoDB" id="73273at2759"/>
<dbReference type="InterPro" id="IPR023801">
    <property type="entry name" value="His_deacetylse_dom"/>
</dbReference>
<dbReference type="InterPro" id="IPR037138">
    <property type="entry name" value="His_deacetylse_dom_sf"/>
</dbReference>
<dbReference type="PANTHER" id="PTHR10625">
    <property type="entry name" value="HISTONE DEACETYLASE HDAC1-RELATED"/>
    <property type="match status" value="1"/>
</dbReference>
<evidence type="ECO:0000256" key="1">
    <source>
        <dbReference type="ARBA" id="ARBA00048287"/>
    </source>
</evidence>
<dbReference type="PANTHER" id="PTHR10625:SF6">
    <property type="entry name" value="HISTONE DEACETYLASE"/>
    <property type="match status" value="1"/>
</dbReference>
<name>A0A6A0H3K8_HYAAZ</name>
<organism evidence="3">
    <name type="scientific">Hyalella azteca</name>
    <name type="common">Amphipod</name>
    <dbReference type="NCBI Taxonomy" id="294128"/>
    <lineage>
        <taxon>Eukaryota</taxon>
        <taxon>Metazoa</taxon>
        <taxon>Ecdysozoa</taxon>
        <taxon>Arthropoda</taxon>
        <taxon>Crustacea</taxon>
        <taxon>Multicrustacea</taxon>
        <taxon>Malacostraca</taxon>
        <taxon>Eumalacostraca</taxon>
        <taxon>Peracarida</taxon>
        <taxon>Amphipoda</taxon>
        <taxon>Senticaudata</taxon>
        <taxon>Talitrida</taxon>
        <taxon>Talitroidea</taxon>
        <taxon>Hyalellidae</taxon>
        <taxon>Hyalella</taxon>
    </lineage>
</organism>
<evidence type="ECO:0000313" key="3">
    <source>
        <dbReference type="EMBL" id="KAA0198530.1"/>
    </source>
</evidence>
<reference evidence="3" key="1">
    <citation type="submission" date="2014-08" db="EMBL/GenBank/DDBJ databases">
        <authorList>
            <person name="Murali S."/>
            <person name="Richards S."/>
            <person name="Bandaranaike D."/>
            <person name="Bellair M."/>
            <person name="Blankenburg K."/>
            <person name="Chao H."/>
            <person name="Dinh H."/>
            <person name="Doddapaneni H."/>
            <person name="Dugan-Rocha S."/>
            <person name="Elkadiri S."/>
            <person name="Gnanaolivu R."/>
            <person name="Hughes D."/>
            <person name="Lee S."/>
            <person name="Li M."/>
            <person name="Ming W."/>
            <person name="Munidasa M."/>
            <person name="Muniz J."/>
            <person name="Nguyen L."/>
            <person name="Osuji N."/>
            <person name="Pu L.-L."/>
            <person name="Puazo M."/>
            <person name="Skinner E."/>
            <person name="Qu C."/>
            <person name="Quiroz J."/>
            <person name="Raj R."/>
            <person name="Weissenberger G."/>
            <person name="Xin Y."/>
            <person name="Zou X."/>
            <person name="Han Y."/>
            <person name="Worley K."/>
            <person name="Muzny D."/>
            <person name="Gibbs R."/>
        </authorList>
    </citation>
    <scope>NUCLEOTIDE SEQUENCE</scope>
    <source>
        <strain evidence="3">HAZT.00-mixed</strain>
        <tissue evidence="3">Whole organism</tissue>
    </source>
</reference>
<sequence length="128" mass="14249">MVHELMKVYGLLELMKTVPSSPASEDYVKLFHSSDYINFLKAVTHTNDDDLSIEEEELEDTFGLGDGVENAFAFSRSVLTVSLHLKEDGFFPGTGTQDDVGEGEGRYFCLNVPYKAGLSDDNFVELLK</sequence>
<gene>
    <name evidence="3" type="ORF">HAZT_HAZT002254</name>
</gene>
<dbReference type="GO" id="GO:0040029">
    <property type="term" value="P:epigenetic regulation of gene expression"/>
    <property type="evidence" value="ECO:0007669"/>
    <property type="project" value="TreeGrafter"/>
</dbReference>
<feature type="non-terminal residue" evidence="3">
    <location>
        <position position="128"/>
    </location>
</feature>
<comment type="caution">
    <text evidence="3">The sequence shown here is derived from an EMBL/GenBank/DDBJ whole genome shotgun (WGS) entry which is preliminary data.</text>
</comment>
<dbReference type="Gene3D" id="3.40.800.20">
    <property type="entry name" value="Histone deacetylase domain"/>
    <property type="match status" value="2"/>
</dbReference>
<feature type="domain" description="Histone deacetylase" evidence="2">
    <location>
        <begin position="65"/>
        <end position="127"/>
    </location>
</feature>
<proteinExistence type="predicted"/>
<comment type="catalytic activity">
    <reaction evidence="1">
        <text>N(6)-acetyl-L-lysyl-[histone] + H2O = L-lysyl-[histone] + acetate</text>
        <dbReference type="Rhea" id="RHEA:58196"/>
        <dbReference type="Rhea" id="RHEA-COMP:9845"/>
        <dbReference type="Rhea" id="RHEA-COMP:11338"/>
        <dbReference type="ChEBI" id="CHEBI:15377"/>
        <dbReference type="ChEBI" id="CHEBI:29969"/>
        <dbReference type="ChEBI" id="CHEBI:30089"/>
        <dbReference type="ChEBI" id="CHEBI:61930"/>
        <dbReference type="EC" id="3.5.1.98"/>
    </reaction>
</comment>
<dbReference type="InterPro" id="IPR023696">
    <property type="entry name" value="Ureohydrolase_dom_sf"/>
</dbReference>
<dbReference type="Pfam" id="PF00850">
    <property type="entry name" value="Hist_deacetyl"/>
    <property type="match status" value="1"/>
</dbReference>
<dbReference type="Proteomes" id="UP000711488">
    <property type="component" value="Unassembled WGS sequence"/>
</dbReference>
<dbReference type="EMBL" id="JQDR03007483">
    <property type="protein sequence ID" value="KAA0198530.1"/>
    <property type="molecule type" value="Genomic_DNA"/>
</dbReference>
<dbReference type="AlphaFoldDB" id="A0A6A0H3K8"/>
<reference evidence="3" key="2">
    <citation type="journal article" date="2018" name="Environ. Sci. Technol.">
        <title>The Toxicogenome of Hyalella azteca: A Model for Sediment Ecotoxicology and Evolutionary Toxicology.</title>
        <authorList>
            <person name="Poynton H.C."/>
            <person name="Hasenbein S."/>
            <person name="Benoit J.B."/>
            <person name="Sepulveda M.S."/>
            <person name="Poelchau M.F."/>
            <person name="Hughes D.S.T."/>
            <person name="Murali S.C."/>
            <person name="Chen S."/>
            <person name="Glastad K.M."/>
            <person name="Goodisman M.A.D."/>
            <person name="Werren J.H."/>
            <person name="Vineis J.H."/>
            <person name="Bowen J.L."/>
            <person name="Friedrich M."/>
            <person name="Jones J."/>
            <person name="Robertson H.M."/>
            <person name="Feyereisen R."/>
            <person name="Mechler-Hickson A."/>
            <person name="Mathers N."/>
            <person name="Lee C.E."/>
            <person name="Colbourne J.K."/>
            <person name="Biales A."/>
            <person name="Johnston J.S."/>
            <person name="Wellborn G.A."/>
            <person name="Rosendale A.J."/>
            <person name="Cridge A.G."/>
            <person name="Munoz-Torres M.C."/>
            <person name="Bain P.A."/>
            <person name="Manny A.R."/>
            <person name="Major K.M."/>
            <person name="Lambert F.N."/>
            <person name="Vulpe C.D."/>
            <person name="Tuck P."/>
            <person name="Blalock B.J."/>
            <person name="Lin Y.Y."/>
            <person name="Smith M.E."/>
            <person name="Ochoa-Acuna H."/>
            <person name="Chen M.M."/>
            <person name="Childers C.P."/>
            <person name="Qu J."/>
            <person name="Dugan S."/>
            <person name="Lee S.L."/>
            <person name="Chao H."/>
            <person name="Dinh H."/>
            <person name="Han Y."/>
            <person name="Doddapaneni H."/>
            <person name="Worley K.C."/>
            <person name="Muzny D.M."/>
            <person name="Gibbs R.A."/>
            <person name="Richards S."/>
        </authorList>
    </citation>
    <scope>NUCLEOTIDE SEQUENCE</scope>
    <source>
        <strain evidence="3">HAZT.00-mixed</strain>
        <tissue evidence="3">Whole organism</tissue>
    </source>
</reference>
<dbReference type="GO" id="GO:0141221">
    <property type="term" value="F:histone deacetylase activity, hydrolytic mechanism"/>
    <property type="evidence" value="ECO:0007669"/>
    <property type="project" value="UniProtKB-EC"/>
</dbReference>
<accession>A0A6A0H3K8</accession>
<evidence type="ECO:0000259" key="2">
    <source>
        <dbReference type="Pfam" id="PF00850"/>
    </source>
</evidence>
<protein>
    <recommendedName>
        <fullName evidence="2">Histone deacetylase domain-containing protein</fullName>
    </recommendedName>
</protein>
<dbReference type="GO" id="GO:0005634">
    <property type="term" value="C:nucleus"/>
    <property type="evidence" value="ECO:0007669"/>
    <property type="project" value="TreeGrafter"/>
</dbReference>
<reference evidence="3" key="3">
    <citation type="submission" date="2019-06" db="EMBL/GenBank/DDBJ databases">
        <authorList>
            <person name="Poynton C."/>
            <person name="Hasenbein S."/>
            <person name="Benoit J.B."/>
            <person name="Sepulveda M.S."/>
            <person name="Poelchau M.F."/>
            <person name="Murali S.C."/>
            <person name="Chen S."/>
            <person name="Glastad K.M."/>
            <person name="Werren J.H."/>
            <person name="Vineis J.H."/>
            <person name="Bowen J.L."/>
            <person name="Friedrich M."/>
            <person name="Jones J."/>
            <person name="Robertson H.M."/>
            <person name="Feyereisen R."/>
            <person name="Mechler-Hickson A."/>
            <person name="Mathers N."/>
            <person name="Lee C.E."/>
            <person name="Colbourne J.K."/>
            <person name="Biales A."/>
            <person name="Johnston J.S."/>
            <person name="Wellborn G.A."/>
            <person name="Rosendale A.J."/>
            <person name="Cridge A.G."/>
            <person name="Munoz-Torres M.C."/>
            <person name="Bain P.A."/>
            <person name="Manny A.R."/>
            <person name="Major K.M."/>
            <person name="Lambert F.N."/>
            <person name="Vulpe C.D."/>
            <person name="Tuck P."/>
            <person name="Blalock B.J."/>
            <person name="Lin Y.-Y."/>
            <person name="Smith M.E."/>
            <person name="Ochoa-Acuna H."/>
            <person name="Chen M.-J.M."/>
            <person name="Childers C.P."/>
            <person name="Qu J."/>
            <person name="Dugan S."/>
            <person name="Lee S.L."/>
            <person name="Chao H."/>
            <person name="Dinh H."/>
            <person name="Han Y."/>
            <person name="Doddapaneni H."/>
            <person name="Worley K.C."/>
            <person name="Muzny D.M."/>
            <person name="Gibbs R.A."/>
            <person name="Richards S."/>
        </authorList>
    </citation>
    <scope>NUCLEOTIDE SEQUENCE</scope>
    <source>
        <strain evidence="3">HAZT.00-mixed</strain>
        <tissue evidence="3">Whole organism</tissue>
    </source>
</reference>